<accession>A0A7L5E0G1</accession>
<protein>
    <recommendedName>
        <fullName evidence="4">Phosphatidate cytidylyltransferase</fullName>
    </recommendedName>
</protein>
<evidence type="ECO:0000256" key="1">
    <source>
        <dbReference type="SAM" id="Phobius"/>
    </source>
</evidence>
<keyword evidence="1" id="KW-1133">Transmembrane helix</keyword>
<name>A0A7L5E0G1_9SPHI</name>
<evidence type="ECO:0000313" key="3">
    <source>
        <dbReference type="Proteomes" id="UP000503278"/>
    </source>
</evidence>
<proteinExistence type="predicted"/>
<dbReference type="KEGG" id="mrob:HH214_11810"/>
<organism evidence="2 3">
    <name type="scientific">Mucilaginibacter robiniae</name>
    <dbReference type="NCBI Taxonomy" id="2728022"/>
    <lineage>
        <taxon>Bacteria</taxon>
        <taxon>Pseudomonadati</taxon>
        <taxon>Bacteroidota</taxon>
        <taxon>Sphingobacteriia</taxon>
        <taxon>Sphingobacteriales</taxon>
        <taxon>Sphingobacteriaceae</taxon>
        <taxon>Mucilaginibacter</taxon>
    </lineage>
</organism>
<dbReference type="RefSeq" id="WP_169607906.1">
    <property type="nucleotide sequence ID" value="NZ_CP051682.1"/>
</dbReference>
<feature type="transmembrane region" description="Helical" evidence="1">
    <location>
        <begin position="30"/>
        <end position="48"/>
    </location>
</feature>
<keyword evidence="3" id="KW-1185">Reference proteome</keyword>
<dbReference type="AlphaFoldDB" id="A0A7L5E0G1"/>
<dbReference type="EMBL" id="CP051682">
    <property type="protein sequence ID" value="QJD96511.1"/>
    <property type="molecule type" value="Genomic_DNA"/>
</dbReference>
<gene>
    <name evidence="2" type="ORF">HH214_11810</name>
</gene>
<reference evidence="2 3" key="1">
    <citation type="submission" date="2020-04" db="EMBL/GenBank/DDBJ databases">
        <title>Genome sequencing of novel species.</title>
        <authorList>
            <person name="Heo J."/>
            <person name="Kim S.-J."/>
            <person name="Kim J.-S."/>
            <person name="Hong S.-B."/>
            <person name="Kwon S.-W."/>
        </authorList>
    </citation>
    <scope>NUCLEOTIDE SEQUENCE [LARGE SCALE GENOMIC DNA]</scope>
    <source>
        <strain evidence="2 3">F39-2</strain>
    </source>
</reference>
<keyword evidence="1" id="KW-0812">Transmembrane</keyword>
<evidence type="ECO:0000313" key="2">
    <source>
        <dbReference type="EMBL" id="QJD96511.1"/>
    </source>
</evidence>
<evidence type="ECO:0008006" key="4">
    <source>
        <dbReference type="Google" id="ProtNLM"/>
    </source>
</evidence>
<keyword evidence="1" id="KW-0472">Membrane</keyword>
<sequence length="57" mass="6297">MKKMIIPALISMLFLLDSCRVVGDIFKAGFYAGITVVVVIIAVIIYFISKFRGGSNR</sequence>
<dbReference type="Proteomes" id="UP000503278">
    <property type="component" value="Chromosome"/>
</dbReference>